<keyword evidence="2" id="KW-1185">Reference proteome</keyword>
<reference evidence="1 2" key="1">
    <citation type="journal article" date="2018" name="Sci. Rep.">
        <title>Genomic signatures of local adaptation to the degree of environmental predictability in rotifers.</title>
        <authorList>
            <person name="Franch-Gras L."/>
            <person name="Hahn C."/>
            <person name="Garcia-Roger E.M."/>
            <person name="Carmona M.J."/>
            <person name="Serra M."/>
            <person name="Gomez A."/>
        </authorList>
    </citation>
    <scope>NUCLEOTIDE SEQUENCE [LARGE SCALE GENOMIC DNA]</scope>
    <source>
        <strain evidence="1">HYR1</strain>
    </source>
</reference>
<evidence type="ECO:0000313" key="2">
    <source>
        <dbReference type="Proteomes" id="UP000276133"/>
    </source>
</evidence>
<organism evidence="1 2">
    <name type="scientific">Brachionus plicatilis</name>
    <name type="common">Marine rotifer</name>
    <name type="synonym">Brachionus muelleri</name>
    <dbReference type="NCBI Taxonomy" id="10195"/>
    <lineage>
        <taxon>Eukaryota</taxon>
        <taxon>Metazoa</taxon>
        <taxon>Spiralia</taxon>
        <taxon>Gnathifera</taxon>
        <taxon>Rotifera</taxon>
        <taxon>Eurotatoria</taxon>
        <taxon>Monogononta</taxon>
        <taxon>Pseudotrocha</taxon>
        <taxon>Ploima</taxon>
        <taxon>Brachionidae</taxon>
        <taxon>Brachionus</taxon>
    </lineage>
</organism>
<dbReference type="EMBL" id="REGN01006098">
    <property type="protein sequence ID" value="RNA10871.1"/>
    <property type="molecule type" value="Genomic_DNA"/>
</dbReference>
<sequence>MMEGVSYLSSSIERTAEFWITSYLLILVSERDLELQRSLISSIIEEKQSTEIFIFHLKSHCSNSNKSSAKRNLFRFCEVQYKRTEQSFKINSVNAEWCNIQSCINCKSLLMMCKISAKCTSLDYIEI</sequence>
<proteinExistence type="predicted"/>
<gene>
    <name evidence="1" type="ORF">BpHYR1_043870</name>
</gene>
<protein>
    <submittedName>
        <fullName evidence="1">Uncharacterized protein</fullName>
    </submittedName>
</protein>
<comment type="caution">
    <text evidence="1">The sequence shown here is derived from an EMBL/GenBank/DDBJ whole genome shotgun (WGS) entry which is preliminary data.</text>
</comment>
<name>A0A3M7QIN2_BRAPC</name>
<evidence type="ECO:0000313" key="1">
    <source>
        <dbReference type="EMBL" id="RNA10871.1"/>
    </source>
</evidence>
<dbReference type="Proteomes" id="UP000276133">
    <property type="component" value="Unassembled WGS sequence"/>
</dbReference>
<dbReference type="AlphaFoldDB" id="A0A3M7QIN2"/>
<accession>A0A3M7QIN2</accession>